<accession>A0A4Y4B2X5</accession>
<evidence type="ECO:0000256" key="10">
    <source>
        <dbReference type="HAMAP-Rule" id="MF_00379"/>
    </source>
</evidence>
<dbReference type="AlphaFoldDB" id="A0A4Y4B2X5"/>
<keyword evidence="9 10" id="KW-0342">GTP-binding</keyword>
<dbReference type="InterPro" id="IPR018948">
    <property type="entry name" value="GTP-bd_TrmE_N"/>
</dbReference>
<comment type="subcellular location">
    <subcellularLocation>
        <location evidence="10">Cytoplasm</location>
    </subcellularLocation>
</comment>
<evidence type="ECO:0000256" key="6">
    <source>
        <dbReference type="ARBA" id="ARBA00022801"/>
    </source>
</evidence>
<dbReference type="GO" id="GO:0005525">
    <property type="term" value="F:GTP binding"/>
    <property type="evidence" value="ECO:0007669"/>
    <property type="project" value="UniProtKB-UniRule"/>
</dbReference>
<dbReference type="CDD" id="cd14858">
    <property type="entry name" value="TrmE_N"/>
    <property type="match status" value="1"/>
</dbReference>
<feature type="binding site" evidence="10">
    <location>
        <position position="255"/>
    </location>
    <ligand>
        <name>K(+)</name>
        <dbReference type="ChEBI" id="CHEBI:29103"/>
    </ligand>
</feature>
<dbReference type="Proteomes" id="UP000316775">
    <property type="component" value="Unassembled WGS sequence"/>
</dbReference>
<keyword evidence="8 10" id="KW-0630">Potassium</keyword>
<dbReference type="Gene3D" id="3.40.50.300">
    <property type="entry name" value="P-loop containing nucleotide triphosphate hydrolases"/>
    <property type="match status" value="1"/>
</dbReference>
<feature type="binding site" evidence="10">
    <location>
        <position position="23"/>
    </location>
    <ligand>
        <name>(6S)-5-formyl-5,6,7,8-tetrahydrofolate</name>
        <dbReference type="ChEBI" id="CHEBI:57457"/>
    </ligand>
</feature>
<keyword evidence="7 10" id="KW-0460">Magnesium</keyword>
<dbReference type="RefSeq" id="WP_073247355.1">
    <property type="nucleotide sequence ID" value="NZ_BJNP01000031.1"/>
</dbReference>
<feature type="binding site" evidence="10">
    <location>
        <position position="125"/>
    </location>
    <ligand>
        <name>(6S)-5-formyl-5,6,7,8-tetrahydrofolate</name>
        <dbReference type="ChEBI" id="CHEBI:57457"/>
    </ligand>
</feature>
<dbReference type="CDD" id="cd04164">
    <property type="entry name" value="trmE"/>
    <property type="match status" value="1"/>
</dbReference>
<dbReference type="InterPro" id="IPR006073">
    <property type="entry name" value="GTP-bd"/>
</dbReference>
<dbReference type="PRINTS" id="PR00326">
    <property type="entry name" value="GTP1OBG"/>
</dbReference>
<gene>
    <name evidence="10 13" type="primary">mnmE</name>
    <name evidence="10" type="synonym">trmE</name>
    <name evidence="13" type="ORF">FFL01_25620</name>
</gene>
<feature type="binding site" evidence="10">
    <location>
        <position position="250"/>
    </location>
    <ligand>
        <name>K(+)</name>
        <dbReference type="ChEBI" id="CHEBI:29103"/>
    </ligand>
</feature>
<comment type="caution">
    <text evidence="10">Lacks conserved residue(s) required for the propagation of feature annotation.</text>
</comment>
<name>A0A4Y4B2X5_9FLAO</name>
<evidence type="ECO:0000256" key="8">
    <source>
        <dbReference type="ARBA" id="ARBA00022958"/>
    </source>
</evidence>
<dbReference type="InterPro" id="IPR027368">
    <property type="entry name" value="MnmE_dom2"/>
</dbReference>
<feature type="binding site" evidence="10">
    <location>
        <begin position="231"/>
        <end position="236"/>
    </location>
    <ligand>
        <name>GTP</name>
        <dbReference type="ChEBI" id="CHEBI:37565"/>
    </ligand>
</feature>
<dbReference type="GO" id="GO:0005829">
    <property type="term" value="C:cytosol"/>
    <property type="evidence" value="ECO:0007669"/>
    <property type="project" value="TreeGrafter"/>
</dbReference>
<dbReference type="EMBL" id="BJNP01000031">
    <property type="protein sequence ID" value="GEC73023.1"/>
    <property type="molecule type" value="Genomic_DNA"/>
</dbReference>
<feature type="binding site" evidence="10">
    <location>
        <begin position="250"/>
        <end position="256"/>
    </location>
    <ligand>
        <name>GTP</name>
        <dbReference type="ChEBI" id="CHEBI:37565"/>
    </ligand>
</feature>
<dbReference type="Gene3D" id="3.30.1360.120">
    <property type="entry name" value="Probable tRNA modification gtpase trme, domain 1"/>
    <property type="match status" value="1"/>
</dbReference>
<dbReference type="GO" id="GO:0003924">
    <property type="term" value="F:GTPase activity"/>
    <property type="evidence" value="ECO:0007669"/>
    <property type="project" value="UniProtKB-UniRule"/>
</dbReference>
<dbReference type="Gene3D" id="1.20.120.430">
    <property type="entry name" value="tRNA modification GTPase MnmE domain 2"/>
    <property type="match status" value="1"/>
</dbReference>
<comment type="caution">
    <text evidence="13">The sequence shown here is derived from an EMBL/GenBank/DDBJ whole genome shotgun (WGS) entry which is preliminary data.</text>
</comment>
<reference evidence="13 14" key="1">
    <citation type="submission" date="2019-06" db="EMBL/GenBank/DDBJ databases">
        <title>Whole genome shotgun sequence of Flavobacterium flevense NBRC 14960.</title>
        <authorList>
            <person name="Hosoyama A."/>
            <person name="Uohara A."/>
            <person name="Ohji S."/>
            <person name="Ichikawa N."/>
        </authorList>
    </citation>
    <scope>NUCLEOTIDE SEQUENCE [LARGE SCALE GENOMIC DNA]</scope>
    <source>
        <strain evidence="13 14">NBRC 14960</strain>
    </source>
</reference>
<feature type="domain" description="TrmE-type G" evidence="12">
    <location>
        <begin position="221"/>
        <end position="389"/>
    </location>
</feature>
<dbReference type="STRING" id="983.SAMN05443543_11714"/>
<dbReference type="PANTHER" id="PTHR42714">
    <property type="entry name" value="TRNA MODIFICATION GTPASE GTPBP3"/>
    <property type="match status" value="1"/>
</dbReference>
<comment type="similarity">
    <text evidence="1 10 11">Belongs to the TRAFAC class TrmE-Era-EngA-EngB-Septin-like GTPase superfamily. TrmE GTPase family.</text>
</comment>
<comment type="function">
    <text evidence="10">Exhibits a very high intrinsic GTPase hydrolysis rate. Involved in the addition of a carboxymethylaminomethyl (cmnm) group at the wobble position (U34) of certain tRNAs, forming tRNA-cmnm(5)s(2)U34.</text>
</comment>
<dbReference type="NCBIfam" id="NF003661">
    <property type="entry name" value="PRK05291.1-3"/>
    <property type="match status" value="1"/>
</dbReference>
<dbReference type="OrthoDB" id="9805918at2"/>
<dbReference type="Pfam" id="PF12631">
    <property type="entry name" value="MnmE_helical"/>
    <property type="match status" value="1"/>
</dbReference>
<proteinExistence type="inferred from homology"/>
<dbReference type="InterPro" id="IPR005225">
    <property type="entry name" value="Small_GTP-bd"/>
</dbReference>
<dbReference type="InterPro" id="IPR025867">
    <property type="entry name" value="MnmE_helical"/>
</dbReference>
<dbReference type="GO" id="GO:0030488">
    <property type="term" value="P:tRNA methylation"/>
    <property type="evidence" value="ECO:0007669"/>
    <property type="project" value="TreeGrafter"/>
</dbReference>
<keyword evidence="2 10" id="KW-0963">Cytoplasm</keyword>
<evidence type="ECO:0000256" key="9">
    <source>
        <dbReference type="ARBA" id="ARBA00023134"/>
    </source>
</evidence>
<dbReference type="NCBIfam" id="TIGR00450">
    <property type="entry name" value="mnmE_trmE_thdF"/>
    <property type="match status" value="1"/>
</dbReference>
<keyword evidence="5 10" id="KW-0547">Nucleotide-binding</keyword>
<evidence type="ECO:0000313" key="13">
    <source>
        <dbReference type="EMBL" id="GEC73023.1"/>
    </source>
</evidence>
<feature type="binding site" evidence="10">
    <location>
        <position position="231"/>
    </location>
    <ligand>
        <name>K(+)</name>
        <dbReference type="ChEBI" id="CHEBI:29103"/>
    </ligand>
</feature>
<keyword evidence="3 10" id="KW-0819">tRNA processing</keyword>
<evidence type="ECO:0000256" key="7">
    <source>
        <dbReference type="ARBA" id="ARBA00022842"/>
    </source>
</evidence>
<feature type="binding site" evidence="10">
    <location>
        <begin position="275"/>
        <end position="278"/>
    </location>
    <ligand>
        <name>GTP</name>
        <dbReference type="ChEBI" id="CHEBI:37565"/>
    </ligand>
</feature>
<dbReference type="GO" id="GO:0002098">
    <property type="term" value="P:tRNA wobble uridine modification"/>
    <property type="evidence" value="ECO:0007669"/>
    <property type="project" value="TreeGrafter"/>
</dbReference>
<protein>
    <recommendedName>
        <fullName evidence="10">tRNA modification GTPase MnmE</fullName>
        <ecNumber evidence="10">3.6.-.-</ecNumber>
    </recommendedName>
</protein>
<dbReference type="PROSITE" id="PS51709">
    <property type="entry name" value="G_TRME"/>
    <property type="match status" value="1"/>
</dbReference>
<evidence type="ECO:0000256" key="2">
    <source>
        <dbReference type="ARBA" id="ARBA00022490"/>
    </source>
</evidence>
<dbReference type="HAMAP" id="MF_00379">
    <property type="entry name" value="GTPase_MnmE"/>
    <property type="match status" value="1"/>
</dbReference>
<evidence type="ECO:0000259" key="12">
    <source>
        <dbReference type="PROSITE" id="PS51709"/>
    </source>
</evidence>
<keyword evidence="6 10" id="KW-0378">Hydrolase</keyword>
<dbReference type="PANTHER" id="PTHR42714:SF2">
    <property type="entry name" value="TRNA MODIFICATION GTPASE GTPBP3, MITOCHONDRIAL"/>
    <property type="match status" value="1"/>
</dbReference>
<organism evidence="13 14">
    <name type="scientific">Flavobacterium flevense</name>
    <dbReference type="NCBI Taxonomy" id="983"/>
    <lineage>
        <taxon>Bacteria</taxon>
        <taxon>Pseudomonadati</taxon>
        <taxon>Bacteroidota</taxon>
        <taxon>Flavobacteriia</taxon>
        <taxon>Flavobacteriales</taxon>
        <taxon>Flavobacteriaceae</taxon>
        <taxon>Flavobacterium</taxon>
    </lineage>
</organism>
<evidence type="ECO:0000256" key="1">
    <source>
        <dbReference type="ARBA" id="ARBA00011043"/>
    </source>
</evidence>
<comment type="subunit">
    <text evidence="10">Homodimer. Heterotetramer of two MnmE and two MnmG subunits.</text>
</comment>
<dbReference type="SUPFAM" id="SSF52540">
    <property type="entry name" value="P-loop containing nucleoside triphosphate hydrolases"/>
    <property type="match status" value="1"/>
</dbReference>
<evidence type="ECO:0000256" key="11">
    <source>
        <dbReference type="RuleBase" id="RU003313"/>
    </source>
</evidence>
<feature type="binding site" evidence="10">
    <location>
        <position position="467"/>
    </location>
    <ligand>
        <name>(6S)-5-formyl-5,6,7,8-tetrahydrofolate</name>
        <dbReference type="ChEBI" id="CHEBI:57457"/>
    </ligand>
</feature>
<dbReference type="FunFam" id="3.30.1360.120:FF:000003">
    <property type="entry name" value="tRNA modification GTPase MnmE"/>
    <property type="match status" value="1"/>
</dbReference>
<comment type="cofactor">
    <cofactor evidence="10">
        <name>K(+)</name>
        <dbReference type="ChEBI" id="CHEBI:29103"/>
    </cofactor>
    <text evidence="10">Binds 1 potassium ion per subunit.</text>
</comment>
<evidence type="ECO:0000313" key="14">
    <source>
        <dbReference type="Proteomes" id="UP000316775"/>
    </source>
</evidence>
<dbReference type="GO" id="GO:0042802">
    <property type="term" value="F:identical protein binding"/>
    <property type="evidence" value="ECO:0007669"/>
    <property type="project" value="UniProtKB-ARBA"/>
</dbReference>
<sequence>MLNNDSIVALATASGAGAIAIIRISGQDAIVIANSVFKSVKNKDLTKQKTHSLHLGHIVDDNKTLDQVLVSVFKGSNSYTGENTVEISCHGSTYIQQQIIQLLLRKGCRMADAGEFTLRAFLNGKLDLSQAEAVADLIASDNEASHQIAMQQMRGGFSNEIAKLREELLNFASLIELELDFAEEDVEFADRTQFNELINRIEFVLKRLVDSFAIGNVIKNGIPVAIVGEPNVGKSTLLNALLNEERAIVSDIAGTTRDTIEDELVIGGIGFRFIDTAGIRETKDYVESIGIKKTFEKMEQAQVVLYLVDSYELSVVSLEALKIEIEKVKNQFPLKPLLIVINKMDLLSEEKIKLIETQLTTDNTQLQFISAKNKIGIDDLKNELLSFVNTGALRNNETIVTNTRHYDSLLKALDEIQKVKYGLETNLSSDLMALDIREALYHFGTITGQVTNDELLGNIFANFCIGK</sequence>
<dbReference type="InterPro" id="IPR004520">
    <property type="entry name" value="GTPase_MnmE"/>
</dbReference>
<dbReference type="Pfam" id="PF10396">
    <property type="entry name" value="TrmE_N"/>
    <property type="match status" value="1"/>
</dbReference>
<evidence type="ECO:0000256" key="5">
    <source>
        <dbReference type="ARBA" id="ARBA00022741"/>
    </source>
</evidence>
<feature type="binding site" evidence="10">
    <location>
        <position position="256"/>
    </location>
    <ligand>
        <name>Mg(2+)</name>
        <dbReference type="ChEBI" id="CHEBI:18420"/>
    </ligand>
</feature>
<dbReference type="GO" id="GO:0046872">
    <property type="term" value="F:metal ion binding"/>
    <property type="evidence" value="ECO:0007669"/>
    <property type="project" value="UniProtKB-KW"/>
</dbReference>
<keyword evidence="4 10" id="KW-0479">Metal-binding</keyword>
<feature type="binding site" evidence="10">
    <location>
        <position position="235"/>
    </location>
    <ligand>
        <name>Mg(2+)</name>
        <dbReference type="ChEBI" id="CHEBI:18420"/>
    </ligand>
</feature>
<dbReference type="NCBIfam" id="TIGR00231">
    <property type="entry name" value="small_GTP"/>
    <property type="match status" value="1"/>
</dbReference>
<dbReference type="InterPro" id="IPR031168">
    <property type="entry name" value="G_TrmE"/>
</dbReference>
<dbReference type="EC" id="3.6.-.-" evidence="10"/>
<dbReference type="Pfam" id="PF01926">
    <property type="entry name" value="MMR_HSR1"/>
    <property type="match status" value="1"/>
</dbReference>
<feature type="binding site" evidence="10">
    <location>
        <position position="86"/>
    </location>
    <ligand>
        <name>(6S)-5-formyl-5,6,7,8-tetrahydrofolate</name>
        <dbReference type="ChEBI" id="CHEBI:57457"/>
    </ligand>
</feature>
<dbReference type="FunFam" id="3.40.50.300:FF:001376">
    <property type="entry name" value="tRNA modification GTPase MnmE"/>
    <property type="match status" value="1"/>
</dbReference>
<feature type="binding site" evidence="10">
    <location>
        <position position="252"/>
    </location>
    <ligand>
        <name>K(+)</name>
        <dbReference type="ChEBI" id="CHEBI:29103"/>
    </ligand>
</feature>
<evidence type="ECO:0000256" key="3">
    <source>
        <dbReference type="ARBA" id="ARBA00022694"/>
    </source>
</evidence>
<dbReference type="InterPro" id="IPR027417">
    <property type="entry name" value="P-loop_NTPase"/>
</dbReference>
<keyword evidence="14" id="KW-1185">Reference proteome</keyword>
<evidence type="ECO:0000256" key="4">
    <source>
        <dbReference type="ARBA" id="ARBA00022723"/>
    </source>
</evidence>
<dbReference type="InterPro" id="IPR027266">
    <property type="entry name" value="TrmE/GcvT-like"/>
</dbReference>